<dbReference type="CDD" id="cd00586">
    <property type="entry name" value="4HBT"/>
    <property type="match status" value="1"/>
</dbReference>
<evidence type="ECO:0000313" key="3">
    <source>
        <dbReference type="EMBL" id="CAF9934832.1"/>
    </source>
</evidence>
<organism evidence="3 4">
    <name type="scientific">Alectoria fallacina</name>
    <dbReference type="NCBI Taxonomy" id="1903189"/>
    <lineage>
        <taxon>Eukaryota</taxon>
        <taxon>Fungi</taxon>
        <taxon>Dikarya</taxon>
        <taxon>Ascomycota</taxon>
        <taxon>Pezizomycotina</taxon>
        <taxon>Lecanoromycetes</taxon>
        <taxon>OSLEUM clade</taxon>
        <taxon>Lecanoromycetidae</taxon>
        <taxon>Lecanorales</taxon>
        <taxon>Lecanorineae</taxon>
        <taxon>Parmeliaceae</taxon>
        <taxon>Alectoria</taxon>
    </lineage>
</organism>
<feature type="compositionally biased region" description="Polar residues" evidence="2">
    <location>
        <begin position="10"/>
        <end position="22"/>
    </location>
</feature>
<name>A0A8H3G591_9LECA</name>
<dbReference type="PANTHER" id="PTHR12475:SF4">
    <property type="entry name" value="PROTEIN THEM6"/>
    <property type="match status" value="1"/>
</dbReference>
<comment type="similarity">
    <text evidence="1">Belongs to the lcsJ thioesterase family.</text>
</comment>
<dbReference type="EMBL" id="CAJPDR010000392">
    <property type="protein sequence ID" value="CAF9934832.1"/>
    <property type="molecule type" value="Genomic_DNA"/>
</dbReference>
<dbReference type="Proteomes" id="UP000664203">
    <property type="component" value="Unassembled WGS sequence"/>
</dbReference>
<dbReference type="SUPFAM" id="SSF54637">
    <property type="entry name" value="Thioesterase/thiol ester dehydrase-isomerase"/>
    <property type="match status" value="1"/>
</dbReference>
<reference evidence="3" key="1">
    <citation type="submission" date="2021-03" db="EMBL/GenBank/DDBJ databases">
        <authorList>
            <person name="Tagirdzhanova G."/>
        </authorList>
    </citation>
    <scope>NUCLEOTIDE SEQUENCE</scope>
</reference>
<comment type="caution">
    <text evidence="3">The sequence shown here is derived from an EMBL/GenBank/DDBJ whole genome shotgun (WGS) entry which is preliminary data.</text>
</comment>
<dbReference type="PANTHER" id="PTHR12475">
    <property type="match status" value="1"/>
</dbReference>
<protein>
    <submittedName>
        <fullName evidence="3">Uncharacterized protein</fullName>
    </submittedName>
</protein>
<evidence type="ECO:0000256" key="2">
    <source>
        <dbReference type="SAM" id="MobiDB-lite"/>
    </source>
</evidence>
<dbReference type="InterPro" id="IPR051490">
    <property type="entry name" value="THEM6_lcsJ_thioesterase"/>
</dbReference>
<gene>
    <name evidence="3" type="ORF">ALECFALPRED_006157</name>
</gene>
<proteinExistence type="inferred from homology"/>
<dbReference type="Gene3D" id="3.10.129.10">
    <property type="entry name" value="Hotdog Thioesterase"/>
    <property type="match status" value="1"/>
</dbReference>
<dbReference type="AlphaFoldDB" id="A0A8H3G591"/>
<accession>A0A8H3G591</accession>
<dbReference type="Pfam" id="PF13279">
    <property type="entry name" value="4HBT_2"/>
    <property type="match status" value="1"/>
</dbReference>
<evidence type="ECO:0000256" key="1">
    <source>
        <dbReference type="ARBA" id="ARBA00038476"/>
    </source>
</evidence>
<feature type="region of interest" description="Disordered" evidence="2">
    <location>
        <begin position="1"/>
        <end position="22"/>
    </location>
</feature>
<sequence length="259" mass="29601">MDFNLHSKRFSSTPTVPSSLYSQKESNSTYYSDLDIARTHLLCTLFSVGIDQARHKHGNGVVNIRQGSFTIKLAAVKCSFKREIRPYERYEMWTRVLTWETKWLYTITHFIRKDAQNNDSIVCATAISKCVFKSGRRTIPPEVMLHASGLLPQEVFAKPVRPTAVRHHTTLGRVPQLKDGGILHKFHIEPTTPTVQRSEFLDGDEWMGRQGKESQSGGWTAERIESERQRGMGVVNVEDLDLMHDFLADVDVLARHFDL</sequence>
<dbReference type="InterPro" id="IPR029069">
    <property type="entry name" value="HotDog_dom_sf"/>
</dbReference>
<keyword evidence="4" id="KW-1185">Reference proteome</keyword>
<dbReference type="OrthoDB" id="265761at2759"/>
<evidence type="ECO:0000313" key="4">
    <source>
        <dbReference type="Proteomes" id="UP000664203"/>
    </source>
</evidence>